<organism evidence="1 2">
    <name type="scientific">Cichorium intybus</name>
    <name type="common">Chicory</name>
    <dbReference type="NCBI Taxonomy" id="13427"/>
    <lineage>
        <taxon>Eukaryota</taxon>
        <taxon>Viridiplantae</taxon>
        <taxon>Streptophyta</taxon>
        <taxon>Embryophyta</taxon>
        <taxon>Tracheophyta</taxon>
        <taxon>Spermatophyta</taxon>
        <taxon>Magnoliopsida</taxon>
        <taxon>eudicotyledons</taxon>
        <taxon>Gunneridae</taxon>
        <taxon>Pentapetalae</taxon>
        <taxon>asterids</taxon>
        <taxon>campanulids</taxon>
        <taxon>Asterales</taxon>
        <taxon>Asteraceae</taxon>
        <taxon>Cichorioideae</taxon>
        <taxon>Cichorieae</taxon>
        <taxon>Cichoriinae</taxon>
        <taxon>Cichorium</taxon>
    </lineage>
</organism>
<reference evidence="2" key="1">
    <citation type="journal article" date="2022" name="Mol. Ecol. Resour.">
        <title>The genomes of chicory, endive, great burdock and yacon provide insights into Asteraceae palaeo-polyploidization history and plant inulin production.</title>
        <authorList>
            <person name="Fan W."/>
            <person name="Wang S."/>
            <person name="Wang H."/>
            <person name="Wang A."/>
            <person name="Jiang F."/>
            <person name="Liu H."/>
            <person name="Zhao H."/>
            <person name="Xu D."/>
            <person name="Zhang Y."/>
        </authorList>
    </citation>
    <scope>NUCLEOTIDE SEQUENCE [LARGE SCALE GENOMIC DNA]</scope>
    <source>
        <strain evidence="2">cv. Punajuju</strain>
    </source>
</reference>
<evidence type="ECO:0000313" key="1">
    <source>
        <dbReference type="EMBL" id="KAI3700366.1"/>
    </source>
</evidence>
<evidence type="ECO:0000313" key="2">
    <source>
        <dbReference type="Proteomes" id="UP001055811"/>
    </source>
</evidence>
<comment type="caution">
    <text evidence="1">The sequence shown here is derived from an EMBL/GenBank/DDBJ whole genome shotgun (WGS) entry which is preliminary data.</text>
</comment>
<protein>
    <submittedName>
        <fullName evidence="1">Uncharacterized protein</fullName>
    </submittedName>
</protein>
<dbReference type="Proteomes" id="UP001055811">
    <property type="component" value="Linkage Group LG08"/>
</dbReference>
<name>A0ACB8ZSB4_CICIN</name>
<proteinExistence type="predicted"/>
<dbReference type="EMBL" id="CM042016">
    <property type="protein sequence ID" value="KAI3700366.1"/>
    <property type="molecule type" value="Genomic_DNA"/>
</dbReference>
<accession>A0ACB8ZSB4</accession>
<sequence length="381" mass="43663">MASSSRNTTSTTSNTITARRATIKNDTAEYLPLYRAIIRNDWRKAQEIFNEDKDALTAKINPNGDSALHIAMDKAENIQFVENLLKEITPESLPNMVNNKRVNPLHRAAKIDNTMVAKMLVKKNPQLLFILDMSALPIHKAIINSHKTTFLYLLDACKQYIELSQDNGYHSPFEGIHGGRLLNNAIDSGFLDVPTENNCLKHTSTIQDIENKDPSSAKFIKKNRFYSVPHIKHLQEEKLKHYEALVLLKRICEEVSTISIESDICQHYYDAIKYAVSNDTPEVIEEVIGSFPHAIWTKIDGYSIIQVAIRNRCEKVYNFLLCHLSYDKYAHQQRRDKEDNNLLHLAAQLAPIHKLNLVSGAALQMQRELQWFEVNIFSVYQ</sequence>
<reference evidence="1 2" key="2">
    <citation type="journal article" date="2022" name="Mol. Ecol. Resour.">
        <title>The genomes of chicory, endive, great burdock and yacon provide insights into Asteraceae paleo-polyploidization history and plant inulin production.</title>
        <authorList>
            <person name="Fan W."/>
            <person name="Wang S."/>
            <person name="Wang H."/>
            <person name="Wang A."/>
            <person name="Jiang F."/>
            <person name="Liu H."/>
            <person name="Zhao H."/>
            <person name="Xu D."/>
            <person name="Zhang Y."/>
        </authorList>
    </citation>
    <scope>NUCLEOTIDE SEQUENCE [LARGE SCALE GENOMIC DNA]</scope>
    <source>
        <strain evidence="2">cv. Punajuju</strain>
        <tissue evidence="1">Leaves</tissue>
    </source>
</reference>
<gene>
    <name evidence="1" type="ORF">L2E82_44992</name>
</gene>
<keyword evidence="2" id="KW-1185">Reference proteome</keyword>